<feature type="region of interest" description="Disordered" evidence="5">
    <location>
        <begin position="234"/>
        <end position="253"/>
    </location>
</feature>
<dbReference type="FunFam" id="1.10.10.60:FF:000014">
    <property type="entry name" value="SWI/SNF complex subunit SMARCC2 isoform C"/>
    <property type="match status" value="1"/>
</dbReference>
<evidence type="ECO:0000256" key="1">
    <source>
        <dbReference type="ARBA" id="ARBA00023015"/>
    </source>
</evidence>
<feature type="domain" description="SWIRM" evidence="7">
    <location>
        <begin position="122"/>
        <end position="219"/>
    </location>
</feature>
<organism evidence="9 10">
    <name type="scientific">Alternaria panax</name>
    <dbReference type="NCBI Taxonomy" id="48097"/>
    <lineage>
        <taxon>Eukaryota</taxon>
        <taxon>Fungi</taxon>
        <taxon>Dikarya</taxon>
        <taxon>Ascomycota</taxon>
        <taxon>Pezizomycotina</taxon>
        <taxon>Dothideomycetes</taxon>
        <taxon>Pleosporomycetidae</taxon>
        <taxon>Pleosporales</taxon>
        <taxon>Pleosporineae</taxon>
        <taxon>Pleosporaceae</taxon>
        <taxon>Alternaria</taxon>
        <taxon>Alternaria sect. Panax</taxon>
    </lineage>
</organism>
<dbReference type="InterPro" id="IPR017884">
    <property type="entry name" value="SANT_dom"/>
</dbReference>
<dbReference type="Pfam" id="PF00249">
    <property type="entry name" value="Myb_DNA-binding"/>
    <property type="match status" value="1"/>
</dbReference>
<name>A0AAD4NUQ8_9PLEO</name>
<dbReference type="SUPFAM" id="SSF46689">
    <property type="entry name" value="Homeodomain-like"/>
    <property type="match status" value="2"/>
</dbReference>
<dbReference type="Pfam" id="PF16495">
    <property type="entry name" value="SWIRM-assoc_1"/>
    <property type="match status" value="1"/>
</dbReference>
<dbReference type="InterPro" id="IPR032451">
    <property type="entry name" value="SMARCC_C"/>
</dbReference>
<evidence type="ECO:0000313" key="10">
    <source>
        <dbReference type="Proteomes" id="UP001199106"/>
    </source>
</evidence>
<dbReference type="CDD" id="cd00167">
    <property type="entry name" value="SANT"/>
    <property type="match status" value="1"/>
</dbReference>
<feature type="region of interest" description="Disordered" evidence="5">
    <location>
        <begin position="1"/>
        <end position="108"/>
    </location>
</feature>
<feature type="compositionally biased region" description="Polar residues" evidence="5">
    <location>
        <begin position="17"/>
        <end position="32"/>
    </location>
</feature>
<proteinExistence type="predicted"/>
<dbReference type="GO" id="GO:0003677">
    <property type="term" value="F:DNA binding"/>
    <property type="evidence" value="ECO:0007669"/>
    <property type="project" value="UniProtKB-KW"/>
</dbReference>
<evidence type="ECO:0000256" key="2">
    <source>
        <dbReference type="ARBA" id="ARBA00023125"/>
    </source>
</evidence>
<dbReference type="SMART" id="SM00717">
    <property type="entry name" value="SANT"/>
    <property type="match status" value="1"/>
</dbReference>
<feature type="region of interest" description="Disordered" evidence="5">
    <location>
        <begin position="258"/>
        <end position="279"/>
    </location>
</feature>
<dbReference type="Pfam" id="PF04433">
    <property type="entry name" value="SWIRM"/>
    <property type="match status" value="1"/>
</dbReference>
<evidence type="ECO:0000259" key="8">
    <source>
        <dbReference type="PROSITE" id="PS51293"/>
    </source>
</evidence>
<dbReference type="FunFam" id="1.10.10.10:FF:000020">
    <property type="entry name" value="SWI/SNF complex subunit SMARCC2 isoform c"/>
    <property type="match status" value="1"/>
</dbReference>
<dbReference type="InterPro" id="IPR007526">
    <property type="entry name" value="SWIRM"/>
</dbReference>
<accession>A0AAD4NUQ8</accession>
<feature type="region of interest" description="Disordered" evidence="5">
    <location>
        <begin position="516"/>
        <end position="576"/>
    </location>
</feature>
<evidence type="ECO:0008006" key="11">
    <source>
        <dbReference type="Google" id="ProtNLM"/>
    </source>
</evidence>
<sequence>MAEDAAASATARDPSLTGESATDMNALDQDTNMLEDAPAKESSDEPTAATPAQVSDNPLDAPDGPRPEAEDADGQDDEDMGGVEDTKKENGEGAEPADPEAQAKADLQSAARSHFVTQTYATIIPSYATWFDMRYIDYRERKALPEFFNGRNRSKTPAVYRDYRDFMINTYRLNPSEYLTVTACRRNLAGDVCAIMRVHAFLEQWGLINYQVDPQERPSNIGPPFTGHFRVTVDTPRGLQPFQPGPGSKVTDGKQLTATDRAASAQPTTKSETKSLAGRNIYEANGKEASAEPKAANGEGAANGSVDVKDLEAAAKEPTKVINCFSCGVECTRVHFHETKPSEQPGQMKAAGGLKRDLCPRCFVEGNFPSGTSSADFTKISNPENLATAETEEKWTEEETLLLLEGLEEFDDDWNRVADHVQTKTREQCVMKFLQLEIEDKYIEADLPESQSAAPSTKFLRDLEYLSEGRVPIHHADNPILSVVSFLAGLAPANVTEAAVASGRSVGEMKRILQEKINKAPTAPSEKGKEKEGGQSTPAATASDMKPEGGDAMEVDPSAESTAVATRESDSSNVNPLATLPFALSAARSSALASHEERHITRLVSGAVNLQLQKLQLKLAHFNDFEKLLSAERRDLQRRRQQLFMDRLNFQRRVRALEDATKRISSSMGGQGLPGSMSNEEAVQALTEAMRMFGVGKGEDSMGVKRDSVDAGVAQPLAEGAEGYGKVEI</sequence>
<evidence type="ECO:0000259" key="6">
    <source>
        <dbReference type="PROSITE" id="PS50090"/>
    </source>
</evidence>
<dbReference type="GO" id="GO:0045893">
    <property type="term" value="P:positive regulation of DNA-templated transcription"/>
    <property type="evidence" value="ECO:0007669"/>
    <property type="project" value="TreeGrafter"/>
</dbReference>
<evidence type="ECO:0000259" key="7">
    <source>
        <dbReference type="PROSITE" id="PS50934"/>
    </source>
</evidence>
<dbReference type="GO" id="GO:0042393">
    <property type="term" value="F:histone binding"/>
    <property type="evidence" value="ECO:0007669"/>
    <property type="project" value="TreeGrafter"/>
</dbReference>
<dbReference type="PANTHER" id="PTHR12802:SF41">
    <property type="entry name" value="BRAHMA ASSOCIATED PROTEIN 155 KDA"/>
    <property type="match status" value="1"/>
</dbReference>
<evidence type="ECO:0000256" key="4">
    <source>
        <dbReference type="ARBA" id="ARBA00023242"/>
    </source>
</evidence>
<keyword evidence="4" id="KW-0539">Nucleus</keyword>
<keyword evidence="3" id="KW-0804">Transcription</keyword>
<gene>
    <name evidence="9" type="ORF">G6011_00413</name>
</gene>
<feature type="compositionally biased region" description="Low complexity" evidence="5">
    <location>
        <begin position="1"/>
        <end position="11"/>
    </location>
</feature>
<dbReference type="PROSITE" id="PS51293">
    <property type="entry name" value="SANT"/>
    <property type="match status" value="1"/>
</dbReference>
<dbReference type="Proteomes" id="UP001199106">
    <property type="component" value="Unassembled WGS sequence"/>
</dbReference>
<dbReference type="InterPro" id="IPR009057">
    <property type="entry name" value="Homeodomain-like_sf"/>
</dbReference>
<dbReference type="Gene3D" id="1.10.10.60">
    <property type="entry name" value="Homeodomain-like"/>
    <property type="match status" value="1"/>
</dbReference>
<keyword evidence="2" id="KW-0238">DNA-binding</keyword>
<dbReference type="GO" id="GO:0006338">
    <property type="term" value="P:chromatin remodeling"/>
    <property type="evidence" value="ECO:0007669"/>
    <property type="project" value="UniProtKB-ARBA"/>
</dbReference>
<dbReference type="Gene3D" id="1.10.10.10">
    <property type="entry name" value="Winged helix-like DNA-binding domain superfamily/Winged helix DNA-binding domain"/>
    <property type="match status" value="1"/>
</dbReference>
<dbReference type="AlphaFoldDB" id="A0AAD4NUQ8"/>
<dbReference type="InterPro" id="IPR001005">
    <property type="entry name" value="SANT/Myb"/>
</dbReference>
<evidence type="ECO:0000256" key="5">
    <source>
        <dbReference type="SAM" id="MobiDB-lite"/>
    </source>
</evidence>
<feature type="compositionally biased region" description="Acidic residues" evidence="5">
    <location>
        <begin position="70"/>
        <end position="82"/>
    </location>
</feature>
<keyword evidence="1" id="KW-0805">Transcription regulation</keyword>
<dbReference type="PANTHER" id="PTHR12802">
    <property type="entry name" value="SWI/SNF COMPLEX-RELATED"/>
    <property type="match status" value="1"/>
</dbReference>
<dbReference type="InterPro" id="IPR036388">
    <property type="entry name" value="WH-like_DNA-bd_sf"/>
</dbReference>
<dbReference type="PROSITE" id="PS50934">
    <property type="entry name" value="SWIRM"/>
    <property type="match status" value="1"/>
</dbReference>
<reference evidence="9" key="1">
    <citation type="submission" date="2021-07" db="EMBL/GenBank/DDBJ databases">
        <title>Genome Resource of American Ginseng Black Spot Pathogen Alternaria panax.</title>
        <authorList>
            <person name="Qiu C."/>
            <person name="Wang W."/>
            <person name="Liu Z."/>
        </authorList>
    </citation>
    <scope>NUCLEOTIDE SEQUENCE</scope>
    <source>
        <strain evidence="9">BNCC115425</strain>
    </source>
</reference>
<evidence type="ECO:0000256" key="3">
    <source>
        <dbReference type="ARBA" id="ARBA00023163"/>
    </source>
</evidence>
<dbReference type="PROSITE" id="PS50090">
    <property type="entry name" value="MYB_LIKE"/>
    <property type="match status" value="1"/>
</dbReference>
<dbReference type="GO" id="GO:0016514">
    <property type="term" value="C:SWI/SNF complex"/>
    <property type="evidence" value="ECO:0007669"/>
    <property type="project" value="TreeGrafter"/>
</dbReference>
<protein>
    <recommendedName>
        <fullName evidence="11">SWIRM-domain-containing protein</fullName>
    </recommendedName>
</protein>
<feature type="domain" description="SANT" evidence="8">
    <location>
        <begin position="390"/>
        <end position="441"/>
    </location>
</feature>
<keyword evidence="10" id="KW-1185">Reference proteome</keyword>
<feature type="domain" description="Myb-like" evidence="6">
    <location>
        <begin position="387"/>
        <end position="437"/>
    </location>
</feature>
<dbReference type="EMBL" id="JAANER010000001">
    <property type="protein sequence ID" value="KAG9195292.1"/>
    <property type="molecule type" value="Genomic_DNA"/>
</dbReference>
<comment type="caution">
    <text evidence="9">The sequence shown here is derived from an EMBL/GenBank/DDBJ whole genome shotgun (WGS) entry which is preliminary data.</text>
</comment>
<evidence type="ECO:0000313" key="9">
    <source>
        <dbReference type="EMBL" id="KAG9195292.1"/>
    </source>
</evidence>